<feature type="domain" description="Glycoside hydrolase family 19 catalytic" evidence="1">
    <location>
        <begin position="118"/>
        <end position="175"/>
    </location>
</feature>
<dbReference type="AlphaFoldDB" id="A0A078LFL3"/>
<name>A0A078LFL3_CITKO</name>
<dbReference type="Gene3D" id="1.10.530.10">
    <property type="match status" value="1"/>
</dbReference>
<sequence>MNQSQFQKAAGISAGLSARWFPHIDAAMKEFGITAPLDQAMFIAQMGHESGGYEKLVESLNYAADRLVPVFGKHRITAQQAAALGRTATQPANQKAIANLVYGGEWGKKNLGNQVAGDGWKYRGRGLKQITGLSNYRKCGLALKQDLVTQPELLEQDENAARSAAWFFANKGCMKYTGDLVRVTQIVNGGQNGIDDRRHRFNLAKAVLV</sequence>
<dbReference type="InterPro" id="IPR000726">
    <property type="entry name" value="Glyco_hydro_19_cat"/>
</dbReference>
<reference evidence="2" key="1">
    <citation type="submission" date="2014-06" db="EMBL/GenBank/DDBJ databases">
        <authorList>
            <person name="Urmite Genomes Urmite Genomes"/>
        </authorList>
    </citation>
    <scope>NUCLEOTIDE SEQUENCE</scope>
</reference>
<dbReference type="PANTHER" id="PTHR34408:SF1">
    <property type="entry name" value="GLYCOSYL HYDROLASE FAMILY 19 DOMAIN-CONTAINING PROTEIN HI_1415"/>
    <property type="match status" value="1"/>
</dbReference>
<dbReference type="InterPro" id="IPR023346">
    <property type="entry name" value="Lysozyme-like_dom_sf"/>
</dbReference>
<protein>
    <submittedName>
        <fullName evidence="2">Chitinase class I</fullName>
    </submittedName>
</protein>
<dbReference type="GO" id="GO:0004568">
    <property type="term" value="F:chitinase activity"/>
    <property type="evidence" value="ECO:0007669"/>
    <property type="project" value="InterPro"/>
</dbReference>
<dbReference type="GO" id="GO:0016998">
    <property type="term" value="P:cell wall macromolecule catabolic process"/>
    <property type="evidence" value="ECO:0007669"/>
    <property type="project" value="InterPro"/>
</dbReference>
<dbReference type="Pfam" id="PF00182">
    <property type="entry name" value="Glyco_hydro_19"/>
    <property type="match status" value="1"/>
</dbReference>
<gene>
    <name evidence="2" type="ORF">BN1086_00825</name>
</gene>
<proteinExistence type="predicted"/>
<dbReference type="PATRIC" id="fig|545.12.peg.824"/>
<dbReference type="SUPFAM" id="SSF53955">
    <property type="entry name" value="Lysozyme-like"/>
    <property type="match status" value="1"/>
</dbReference>
<accession>A0A078LFL3</accession>
<dbReference type="InterPro" id="IPR052354">
    <property type="entry name" value="Cell_Wall_Dynamics_Protein"/>
</dbReference>
<dbReference type="GO" id="GO:0006032">
    <property type="term" value="P:chitin catabolic process"/>
    <property type="evidence" value="ECO:0007669"/>
    <property type="project" value="InterPro"/>
</dbReference>
<evidence type="ECO:0000259" key="1">
    <source>
        <dbReference type="Pfam" id="PF00182"/>
    </source>
</evidence>
<evidence type="ECO:0000313" key="2">
    <source>
        <dbReference type="EMBL" id="CDZ82738.1"/>
    </source>
</evidence>
<organism evidence="2">
    <name type="scientific">Citrobacter koseri</name>
    <name type="common">Citrobacter diversus</name>
    <dbReference type="NCBI Taxonomy" id="545"/>
    <lineage>
        <taxon>Bacteria</taxon>
        <taxon>Pseudomonadati</taxon>
        <taxon>Pseudomonadota</taxon>
        <taxon>Gammaproteobacteria</taxon>
        <taxon>Enterobacterales</taxon>
        <taxon>Enterobacteriaceae</taxon>
        <taxon>Citrobacter</taxon>
    </lineage>
</organism>
<dbReference type="EMBL" id="LK931336">
    <property type="protein sequence ID" value="CDZ82738.1"/>
    <property type="molecule type" value="Genomic_DNA"/>
</dbReference>
<dbReference type="PANTHER" id="PTHR34408">
    <property type="entry name" value="FAMILY PROTEIN, PUTATIVE-RELATED"/>
    <property type="match status" value="1"/>
</dbReference>